<keyword evidence="6" id="KW-0943">RNA-mediated gene silencing</keyword>
<evidence type="ECO:0000256" key="6">
    <source>
        <dbReference type="ARBA" id="ARBA00023158"/>
    </source>
</evidence>
<dbReference type="AlphaFoldDB" id="A0A8I6RZT6"/>
<feature type="domain" description="Piwi" evidence="10">
    <location>
        <begin position="545"/>
        <end position="833"/>
    </location>
</feature>
<dbReference type="Pfam" id="PF02171">
    <property type="entry name" value="Piwi"/>
    <property type="match status" value="1"/>
</dbReference>
<feature type="compositionally biased region" description="Polar residues" evidence="8">
    <location>
        <begin position="50"/>
        <end position="67"/>
    </location>
</feature>
<dbReference type="InterPro" id="IPR003100">
    <property type="entry name" value="PAZ_dom"/>
</dbReference>
<evidence type="ECO:0008006" key="13">
    <source>
        <dbReference type="Google" id="ProtNLM"/>
    </source>
</evidence>
<keyword evidence="3" id="KW-0963">Cytoplasm</keyword>
<evidence type="ECO:0000259" key="9">
    <source>
        <dbReference type="PROSITE" id="PS50821"/>
    </source>
</evidence>
<dbReference type="Pfam" id="PF23278">
    <property type="entry name" value="Piwi_N"/>
    <property type="match status" value="1"/>
</dbReference>
<dbReference type="PANTHER" id="PTHR22891">
    <property type="entry name" value="EUKARYOTIC TRANSLATION INITIATION FACTOR 2C"/>
    <property type="match status" value="1"/>
</dbReference>
<dbReference type="GO" id="GO:0140965">
    <property type="term" value="P:secondary piRNA processing"/>
    <property type="evidence" value="ECO:0007669"/>
    <property type="project" value="UniProtKB-ARBA"/>
</dbReference>
<dbReference type="SMART" id="SM00949">
    <property type="entry name" value="PAZ"/>
    <property type="match status" value="1"/>
</dbReference>
<dbReference type="PROSITE" id="PS50821">
    <property type="entry name" value="PAZ"/>
    <property type="match status" value="1"/>
</dbReference>
<dbReference type="OMA" id="WSGTCRV"/>
<reference evidence="11" key="1">
    <citation type="submission" date="2022-01" db="UniProtKB">
        <authorList>
            <consortium name="EnsemblMetazoa"/>
        </authorList>
    </citation>
    <scope>IDENTIFICATION</scope>
</reference>
<dbReference type="Pfam" id="PF02170">
    <property type="entry name" value="PAZ"/>
    <property type="match status" value="1"/>
</dbReference>
<evidence type="ECO:0000256" key="7">
    <source>
        <dbReference type="ARBA" id="ARBA00038291"/>
    </source>
</evidence>
<dbReference type="InterPro" id="IPR036085">
    <property type="entry name" value="PAZ_dom_sf"/>
</dbReference>
<feature type="compositionally biased region" description="Basic residues" evidence="8">
    <location>
        <begin position="7"/>
        <end position="16"/>
    </location>
</feature>
<evidence type="ECO:0000256" key="1">
    <source>
        <dbReference type="ARBA" id="ARBA00004496"/>
    </source>
</evidence>
<dbReference type="Gene3D" id="3.30.420.10">
    <property type="entry name" value="Ribonuclease H-like superfamily/Ribonuclease H"/>
    <property type="match status" value="1"/>
</dbReference>
<evidence type="ECO:0000313" key="11">
    <source>
        <dbReference type="EnsemblMetazoa" id="XP_014250883.1"/>
    </source>
</evidence>
<keyword evidence="4" id="KW-0221">Differentiation</keyword>
<organism evidence="11 12">
    <name type="scientific">Cimex lectularius</name>
    <name type="common">Bed bug</name>
    <name type="synonym">Acanthia lectularia</name>
    <dbReference type="NCBI Taxonomy" id="79782"/>
    <lineage>
        <taxon>Eukaryota</taxon>
        <taxon>Metazoa</taxon>
        <taxon>Ecdysozoa</taxon>
        <taxon>Arthropoda</taxon>
        <taxon>Hexapoda</taxon>
        <taxon>Insecta</taxon>
        <taxon>Pterygota</taxon>
        <taxon>Neoptera</taxon>
        <taxon>Paraneoptera</taxon>
        <taxon>Hemiptera</taxon>
        <taxon>Heteroptera</taxon>
        <taxon>Panheteroptera</taxon>
        <taxon>Cimicomorpha</taxon>
        <taxon>Cimicidae</taxon>
        <taxon>Cimex</taxon>
    </lineage>
</organism>
<dbReference type="Gene3D" id="2.170.260.10">
    <property type="entry name" value="paz domain"/>
    <property type="match status" value="1"/>
</dbReference>
<keyword evidence="5" id="KW-0694">RNA-binding</keyword>
<dbReference type="InterPro" id="IPR012337">
    <property type="entry name" value="RNaseH-like_sf"/>
</dbReference>
<dbReference type="Proteomes" id="UP000494040">
    <property type="component" value="Unassembled WGS sequence"/>
</dbReference>
<dbReference type="SUPFAM" id="SSF101690">
    <property type="entry name" value="PAZ domain"/>
    <property type="match status" value="1"/>
</dbReference>
<evidence type="ECO:0000259" key="10">
    <source>
        <dbReference type="PROSITE" id="PS50822"/>
    </source>
</evidence>
<keyword evidence="12" id="KW-1185">Reference proteome</keyword>
<dbReference type="GO" id="GO:0005737">
    <property type="term" value="C:cytoplasm"/>
    <property type="evidence" value="ECO:0007669"/>
    <property type="project" value="UniProtKB-SubCell"/>
</dbReference>
<dbReference type="KEGG" id="clec:106667442"/>
<evidence type="ECO:0000256" key="8">
    <source>
        <dbReference type="SAM" id="MobiDB-lite"/>
    </source>
</evidence>
<dbReference type="OrthoDB" id="445936at2759"/>
<evidence type="ECO:0000313" key="12">
    <source>
        <dbReference type="Proteomes" id="UP000494040"/>
    </source>
</evidence>
<dbReference type="InterPro" id="IPR036397">
    <property type="entry name" value="RNaseH_sf"/>
</dbReference>
<comment type="similarity">
    <text evidence="7">Belongs to the argonaute family. Piwi subfamily.</text>
</comment>
<dbReference type="InterPro" id="IPR003165">
    <property type="entry name" value="Piwi"/>
</dbReference>
<sequence>MEENRRAMRGRSRGRCRPSDTGLGRGDGISRGGKSRQMCIARDLDSMSISSFGSGDGPNTGQLSSPAPSRGNFRGRKPLSLDTINTKPVGLMNKKGCSGDPVDLTANFFALLTHTDWSLYQYRVDFAPEEDRTQMRKALLRVHKEILGGYIFDGTVLFVSHRLQPEPLELYSKRDSDQAKIRILVKKAGDLVMGDPHYIQLFNILMRKCLDNLNLQIVGRNFFDASAKVEIRDYKMELWPGYVTSIRQHEQNILMCVEITHKVMRKETALDLMYECMNRNKQEWKALFEAAVIGSVVLTEYNNRTYRVDDIDFDTRPDSKFKLRNNEECSYIEYYMKRYELRIRARDQPMLVSKAKPREIRAGMTEIIYLVPELCKLTGLTDDMRSNFQLMRALAEHTRVQPQSRIDKLNSFSNRLRINKNVQDDLTCWNMKLAPELVKFQGRIIPQETITYGSGSQLAAGKEADWTKSMRNHPMLVMGNLKNWAICYVARAKADVHSFLASLTKSAISLRFTIPQPLMRELHDDRCGTYIDALDQLISQKNPQLIMCIVPNNRADRYSAIKKKCCVDRAVPTQVVVAKNLTSKGVMSIATKIAVQINCKIGGTPWSVNIPLLGLMVVGYDVCHDTMNKGRSYGAMVASLNSTLSRYYSTATPHTSGEELSNDLSINLVKAMVKYRQYNDGKLPAYVMIYRDGVGEGQIPFVFSHEVQIIKEKLMALYNGALPKMAFIIVTKRLNTRIFHQNKNPPPGTVIDDCITSPEKYDFFLVSQSVRQGTVSPTAYNVIDDSSQLSPDRMQRLTYKMTHLYFNWSGTVRVPAQCQYAHKLAFLVGQSLHRSPNVGLEDLLYFL</sequence>
<dbReference type="GO" id="GO:0030154">
    <property type="term" value="P:cell differentiation"/>
    <property type="evidence" value="ECO:0007669"/>
    <property type="project" value="UniProtKB-KW"/>
</dbReference>
<comment type="subcellular location">
    <subcellularLocation>
        <location evidence="1">Cytoplasm</location>
    </subcellularLocation>
</comment>
<dbReference type="Gene3D" id="3.40.50.2300">
    <property type="match status" value="1"/>
</dbReference>
<evidence type="ECO:0000256" key="2">
    <source>
        <dbReference type="ARBA" id="ARBA00022473"/>
    </source>
</evidence>
<evidence type="ECO:0000256" key="4">
    <source>
        <dbReference type="ARBA" id="ARBA00022782"/>
    </source>
</evidence>
<feature type="region of interest" description="Disordered" evidence="8">
    <location>
        <begin position="1"/>
        <end position="35"/>
    </location>
</feature>
<dbReference type="SMART" id="SM00950">
    <property type="entry name" value="Piwi"/>
    <property type="match status" value="1"/>
</dbReference>
<dbReference type="SUPFAM" id="SSF53098">
    <property type="entry name" value="Ribonuclease H-like"/>
    <property type="match status" value="1"/>
</dbReference>
<accession>A0A8I6RZT6</accession>
<evidence type="ECO:0000256" key="5">
    <source>
        <dbReference type="ARBA" id="ARBA00022884"/>
    </source>
</evidence>
<dbReference type="FunFam" id="3.30.420.10:FF:000014">
    <property type="entry name" value="Piwi-like RNA-mediated gene silencing 1"/>
    <property type="match status" value="1"/>
</dbReference>
<proteinExistence type="inferred from homology"/>
<dbReference type="PROSITE" id="PS50822">
    <property type="entry name" value="PIWI"/>
    <property type="match status" value="1"/>
</dbReference>
<feature type="region of interest" description="Disordered" evidence="8">
    <location>
        <begin position="50"/>
        <end position="79"/>
    </location>
</feature>
<name>A0A8I6RZT6_CIMLE</name>
<gene>
    <name evidence="11" type="primary">106667442</name>
</gene>
<dbReference type="EnsemblMetazoa" id="XM_014395397.2">
    <property type="protein sequence ID" value="XP_014250883.1"/>
    <property type="gene ID" value="LOC106667442"/>
</dbReference>
<keyword evidence="2" id="KW-0217">Developmental protein</keyword>
<dbReference type="CDD" id="cd04658">
    <property type="entry name" value="Piwi_piwi-like_Euk"/>
    <property type="match status" value="1"/>
</dbReference>
<dbReference type="GO" id="GO:0003723">
    <property type="term" value="F:RNA binding"/>
    <property type="evidence" value="ECO:0007669"/>
    <property type="project" value="UniProtKB-KW"/>
</dbReference>
<evidence type="ECO:0000256" key="3">
    <source>
        <dbReference type="ARBA" id="ARBA00022490"/>
    </source>
</evidence>
<feature type="domain" description="PAZ" evidence="9">
    <location>
        <begin position="272"/>
        <end position="379"/>
    </location>
</feature>
<dbReference type="CDD" id="cd02845">
    <property type="entry name" value="PAZ_piwi_like"/>
    <property type="match status" value="1"/>
</dbReference>
<dbReference type="FunFam" id="2.170.260.10:FF:000003">
    <property type="entry name" value="Piwi-like RNA-mediated gene silencing 2"/>
    <property type="match status" value="1"/>
</dbReference>
<dbReference type="InterPro" id="IPR014811">
    <property type="entry name" value="ArgoL1"/>
</dbReference>
<protein>
    <recommendedName>
        <fullName evidence="13">Piwi</fullName>
    </recommendedName>
</protein>
<dbReference type="Pfam" id="PF08699">
    <property type="entry name" value="ArgoL1"/>
    <property type="match status" value="1"/>
</dbReference>